<keyword evidence="5" id="KW-0808">Transferase</keyword>
<feature type="transmembrane region" description="Helical" evidence="18">
    <location>
        <begin position="433"/>
        <end position="455"/>
    </location>
</feature>
<dbReference type="PANTHER" id="PTHR11042:SF91">
    <property type="entry name" value="EUKARYOTIC TRANSLATION INITIATION FACTOR 2-ALPHA KINASE"/>
    <property type="match status" value="1"/>
</dbReference>
<evidence type="ECO:0000256" key="6">
    <source>
        <dbReference type="ARBA" id="ARBA00022741"/>
    </source>
</evidence>
<keyword evidence="8" id="KW-0256">Endoplasmic reticulum</keyword>
<evidence type="ECO:0000256" key="1">
    <source>
        <dbReference type="ARBA" id="ARBA00004115"/>
    </source>
</evidence>
<evidence type="ECO:0000256" key="8">
    <source>
        <dbReference type="ARBA" id="ARBA00022824"/>
    </source>
</evidence>
<evidence type="ECO:0000256" key="7">
    <source>
        <dbReference type="ARBA" id="ARBA00022777"/>
    </source>
</evidence>
<evidence type="ECO:0000256" key="3">
    <source>
        <dbReference type="ARBA" id="ARBA00022527"/>
    </source>
</evidence>
<dbReference type="SUPFAM" id="SSF50998">
    <property type="entry name" value="Quinoprotein alcohol dehydrogenase-like"/>
    <property type="match status" value="1"/>
</dbReference>
<dbReference type="AlphaFoldDB" id="A0AAU9XNZ5"/>
<evidence type="ECO:0000313" key="20">
    <source>
        <dbReference type="EMBL" id="CAH3153456.1"/>
    </source>
</evidence>
<keyword evidence="4" id="KW-0597">Phosphoprotein</keyword>
<feature type="compositionally biased region" description="Low complexity" evidence="17">
    <location>
        <begin position="746"/>
        <end position="767"/>
    </location>
</feature>
<dbReference type="Pfam" id="PF00069">
    <property type="entry name" value="Pkinase"/>
    <property type="match status" value="1"/>
</dbReference>
<feature type="compositionally biased region" description="Basic residues" evidence="17">
    <location>
        <begin position="639"/>
        <end position="655"/>
    </location>
</feature>
<dbReference type="PANTHER" id="PTHR11042">
    <property type="entry name" value="EUKARYOTIC TRANSLATION INITIATION FACTOR 2-ALPHA KINASE EIF2-ALPHA KINASE -RELATED"/>
    <property type="match status" value="1"/>
</dbReference>
<dbReference type="PROSITE" id="PS00107">
    <property type="entry name" value="PROTEIN_KINASE_ATP"/>
    <property type="match status" value="1"/>
</dbReference>
<dbReference type="Proteomes" id="UP001159428">
    <property type="component" value="Unassembled WGS sequence"/>
</dbReference>
<evidence type="ECO:0000256" key="12">
    <source>
        <dbReference type="ARBA" id="ARBA00023180"/>
    </source>
</evidence>
<comment type="caution">
    <text evidence="20">The sequence shown here is derived from an EMBL/GenBank/DDBJ whole genome shotgun (WGS) entry which is preliminary data.</text>
</comment>
<evidence type="ECO:0000256" key="17">
    <source>
        <dbReference type="SAM" id="MobiDB-lite"/>
    </source>
</evidence>
<sequence>MKSALKASVALQFITLMAEIISLDGNGKSKDEKPSGLSARSSSCSLVIVSTLDGKLSALDTRDNGKLLWSLPAFHGPLLSSSLSSVQMAKHVGLIPSLDGGLYQVSGDKVEPIPFTADTLLGSFLKLPDGSILVGGKEATSCGLNPYSGKVQYVCSADGCQLKESDEQHVQGKDVLVLKRTQQTIRAVDQRTGIERWNFSVGQHDVSFLEAVLNEEDDAHCSAEDAELFTEWNLRVSIPNGLVAAVNTLDATETEVVLWSHQFDSPIAAVWRLNGGFVQPVKLFTKEVTPELAHSSDQGAFPQGPVMYIGKHEGQVYIQTSEPFNPAQENVVARIDDVSGKAVAQRFRKVKWRPYLTSSPSRTPTVVTKELAVWNPLEYPFDNGYYLLGEVMPVVPPHTQDKQILPVDSEDVFNRKSKNSSEKVLNRNDLSGWWYGALFVTAVVAVMVQFFLHFFPGSNKRNPEAITQDQKLSSATLTSSPHSSTASIETIKEPSTPTTPDSLSQTNSFVSRYVTDFDHELCLGKGGFGLVFQAKNKMDECNYAVKRISLPNCHVQSKFFVGKSIKMLGKTNIGFHIKSYFVQDCYLAHINNTDILTVLKLEFCELPSEAPSIGSGIVMHALPNDALYLQNGISEEKKARRRKKTNSCSRSRHSSYHSNPDEDNGKINGEIIDIHQLENEAFLDRNEISDSFSIEFASSSNKELTVPKNGNYRNALEESSSHGIIFRHSDSGLSQNKDVNIGNVGSLSSSDSTQDSMSKETSSSEELWLTSSHHSLLSREKHNCQDEQCNADKLSAPLYLYIQMQLCQQESLKDWLKANHERDHGYCLNVFEEILGAVEHFHGKGLMHRDLKPSNIFFSLDGSVKVGDFGLVTAHTSENNLDTPIKDSLMDDTNHTSQVGTQLYMSPEQMEGKAYSHKVDIFSLGLIFFELFCPFGTQMERIKVMCGVKQRVIPGDFKKKMPLQSELVQWLLSATPKARPNATEVKNSSILRRIRQQVSESPNS</sequence>
<name>A0AAU9XNZ5_9CNID</name>
<keyword evidence="21" id="KW-1185">Reference proteome</keyword>
<keyword evidence="7" id="KW-0418">Kinase</keyword>
<evidence type="ECO:0000256" key="15">
    <source>
        <dbReference type="ARBA" id="ARBA00041500"/>
    </source>
</evidence>
<dbReference type="SMART" id="SM00564">
    <property type="entry name" value="PQQ"/>
    <property type="match status" value="2"/>
</dbReference>
<dbReference type="InterPro" id="IPR011009">
    <property type="entry name" value="Kinase-like_dom_sf"/>
</dbReference>
<evidence type="ECO:0000313" key="21">
    <source>
        <dbReference type="Proteomes" id="UP001159428"/>
    </source>
</evidence>
<comment type="similarity">
    <text evidence="14">Belongs to the protein kinase superfamily. Ser/Thr protein kinase family. GCN2 subfamily.</text>
</comment>
<evidence type="ECO:0000256" key="9">
    <source>
        <dbReference type="ARBA" id="ARBA00022840"/>
    </source>
</evidence>
<dbReference type="InterPro" id="IPR018391">
    <property type="entry name" value="PQQ_b-propeller_rpt"/>
</dbReference>
<dbReference type="InterPro" id="IPR050339">
    <property type="entry name" value="CC_SR_Kinase"/>
</dbReference>
<dbReference type="FunFam" id="1.10.510.10:FF:000251">
    <property type="entry name" value="eukaryotic translation initiation factor 2-alpha kinase 3"/>
    <property type="match status" value="1"/>
</dbReference>
<dbReference type="PROSITE" id="PS50011">
    <property type="entry name" value="PROTEIN_KINASE_DOM"/>
    <property type="match status" value="1"/>
</dbReference>
<dbReference type="Gene3D" id="2.130.10.10">
    <property type="entry name" value="YVTN repeat-like/Quinoprotein amine dehydrogenase"/>
    <property type="match status" value="1"/>
</dbReference>
<evidence type="ECO:0000256" key="5">
    <source>
        <dbReference type="ARBA" id="ARBA00022679"/>
    </source>
</evidence>
<dbReference type="Gene3D" id="1.10.510.10">
    <property type="entry name" value="Transferase(Phosphotransferase) domain 1"/>
    <property type="match status" value="1"/>
</dbReference>
<keyword evidence="18" id="KW-0472">Membrane</keyword>
<proteinExistence type="inferred from homology"/>
<keyword evidence="12" id="KW-0325">Glycoprotein</keyword>
<keyword evidence="18" id="KW-1133">Transmembrane helix</keyword>
<evidence type="ECO:0000256" key="18">
    <source>
        <dbReference type="SAM" id="Phobius"/>
    </source>
</evidence>
<keyword evidence="18" id="KW-0812">Transmembrane</keyword>
<keyword evidence="10" id="KW-0810">Translation regulation</keyword>
<evidence type="ECO:0000256" key="11">
    <source>
        <dbReference type="ARBA" id="ARBA00023016"/>
    </source>
</evidence>
<dbReference type="InterPro" id="IPR017441">
    <property type="entry name" value="Protein_kinase_ATP_BS"/>
</dbReference>
<organism evidence="20 21">
    <name type="scientific">Pocillopora meandrina</name>
    <dbReference type="NCBI Taxonomy" id="46732"/>
    <lineage>
        <taxon>Eukaryota</taxon>
        <taxon>Metazoa</taxon>
        <taxon>Cnidaria</taxon>
        <taxon>Anthozoa</taxon>
        <taxon>Hexacorallia</taxon>
        <taxon>Scleractinia</taxon>
        <taxon>Astrocoeniina</taxon>
        <taxon>Pocilloporidae</taxon>
        <taxon>Pocillopora</taxon>
    </lineage>
</organism>
<evidence type="ECO:0000256" key="10">
    <source>
        <dbReference type="ARBA" id="ARBA00022845"/>
    </source>
</evidence>
<feature type="binding site" evidence="16">
    <location>
        <position position="546"/>
    </location>
    <ligand>
        <name>ATP</name>
        <dbReference type="ChEBI" id="CHEBI:30616"/>
    </ligand>
</feature>
<accession>A0AAU9XNZ5</accession>
<gene>
    <name evidence="20" type="ORF">PMEA_00027123</name>
</gene>
<dbReference type="PROSITE" id="PS00108">
    <property type="entry name" value="PROTEIN_KINASE_ST"/>
    <property type="match status" value="1"/>
</dbReference>
<feature type="region of interest" description="Disordered" evidence="17">
    <location>
        <begin position="737"/>
        <end position="767"/>
    </location>
</feature>
<keyword evidence="6 16" id="KW-0547">Nucleotide-binding</keyword>
<dbReference type="GO" id="GO:0006986">
    <property type="term" value="P:response to unfolded protein"/>
    <property type="evidence" value="ECO:0007669"/>
    <property type="project" value="UniProtKB-KW"/>
</dbReference>
<dbReference type="GO" id="GO:0005524">
    <property type="term" value="F:ATP binding"/>
    <property type="evidence" value="ECO:0007669"/>
    <property type="project" value="UniProtKB-UniRule"/>
</dbReference>
<comment type="subcellular location">
    <subcellularLocation>
        <location evidence="1">Endoplasmic reticulum membrane</location>
        <topology evidence="1">Single-pass type I membrane protein</topology>
    </subcellularLocation>
</comment>
<keyword evidence="11" id="KW-0346">Stress response</keyword>
<feature type="compositionally biased region" description="Low complexity" evidence="17">
    <location>
        <begin position="472"/>
        <end position="487"/>
    </location>
</feature>
<dbReference type="EC" id="2.7.11.1" evidence="2"/>
<dbReference type="SMART" id="SM00220">
    <property type="entry name" value="S_TKc"/>
    <property type="match status" value="1"/>
</dbReference>
<keyword evidence="9 16" id="KW-0067">ATP-binding</keyword>
<protein>
    <recommendedName>
        <fullName evidence="2">non-specific serine/threonine protein kinase</fullName>
        <ecNumber evidence="2">2.7.11.1</ecNumber>
    </recommendedName>
    <alternativeName>
        <fullName evidence="15">PRKR-like endoplasmic reticulum kinase</fullName>
    </alternativeName>
</protein>
<evidence type="ECO:0000256" key="16">
    <source>
        <dbReference type="PROSITE-ProRule" id="PRU10141"/>
    </source>
</evidence>
<dbReference type="GO" id="GO:0034976">
    <property type="term" value="P:response to endoplasmic reticulum stress"/>
    <property type="evidence" value="ECO:0007669"/>
    <property type="project" value="UniProtKB-ARBA"/>
</dbReference>
<feature type="region of interest" description="Disordered" evidence="17">
    <location>
        <begin position="467"/>
        <end position="505"/>
    </location>
</feature>
<feature type="domain" description="Protein kinase" evidence="19">
    <location>
        <begin position="517"/>
        <end position="991"/>
    </location>
</feature>
<dbReference type="SUPFAM" id="SSF56112">
    <property type="entry name" value="Protein kinase-like (PK-like)"/>
    <property type="match status" value="1"/>
</dbReference>
<evidence type="ECO:0000256" key="13">
    <source>
        <dbReference type="ARBA" id="ARBA00023230"/>
    </source>
</evidence>
<dbReference type="GO" id="GO:0005789">
    <property type="term" value="C:endoplasmic reticulum membrane"/>
    <property type="evidence" value="ECO:0007669"/>
    <property type="project" value="UniProtKB-SubCell"/>
</dbReference>
<dbReference type="InterPro" id="IPR000719">
    <property type="entry name" value="Prot_kinase_dom"/>
</dbReference>
<dbReference type="InterPro" id="IPR015943">
    <property type="entry name" value="WD40/YVTN_repeat-like_dom_sf"/>
</dbReference>
<dbReference type="InterPro" id="IPR011047">
    <property type="entry name" value="Quinoprotein_ADH-like_sf"/>
</dbReference>
<evidence type="ECO:0000259" key="19">
    <source>
        <dbReference type="PROSITE" id="PS50011"/>
    </source>
</evidence>
<dbReference type="GO" id="GO:0005634">
    <property type="term" value="C:nucleus"/>
    <property type="evidence" value="ECO:0007669"/>
    <property type="project" value="TreeGrafter"/>
</dbReference>
<evidence type="ECO:0000256" key="4">
    <source>
        <dbReference type="ARBA" id="ARBA00022553"/>
    </source>
</evidence>
<feature type="compositionally biased region" description="Polar residues" evidence="17">
    <location>
        <begin position="493"/>
        <end position="505"/>
    </location>
</feature>
<keyword evidence="13" id="KW-0834">Unfolded protein response</keyword>
<dbReference type="InterPro" id="IPR008271">
    <property type="entry name" value="Ser/Thr_kinase_AS"/>
</dbReference>
<feature type="region of interest" description="Disordered" evidence="17">
    <location>
        <begin position="636"/>
        <end position="667"/>
    </location>
</feature>
<dbReference type="GO" id="GO:0004694">
    <property type="term" value="F:eukaryotic translation initiation factor 2alpha kinase activity"/>
    <property type="evidence" value="ECO:0007669"/>
    <property type="project" value="TreeGrafter"/>
</dbReference>
<evidence type="ECO:0000256" key="14">
    <source>
        <dbReference type="ARBA" id="ARBA00037982"/>
    </source>
</evidence>
<evidence type="ECO:0000256" key="2">
    <source>
        <dbReference type="ARBA" id="ARBA00012513"/>
    </source>
</evidence>
<keyword evidence="3" id="KW-0723">Serine/threonine-protein kinase</keyword>
<dbReference type="Gene3D" id="3.30.200.20">
    <property type="entry name" value="Phosphorylase Kinase, domain 1"/>
    <property type="match status" value="1"/>
</dbReference>
<reference evidence="20 21" key="1">
    <citation type="submission" date="2022-05" db="EMBL/GenBank/DDBJ databases">
        <authorList>
            <consortium name="Genoscope - CEA"/>
            <person name="William W."/>
        </authorList>
    </citation>
    <scope>NUCLEOTIDE SEQUENCE [LARGE SCALE GENOMIC DNA]</scope>
</reference>
<dbReference type="EMBL" id="CALNXJ010000053">
    <property type="protein sequence ID" value="CAH3153456.1"/>
    <property type="molecule type" value="Genomic_DNA"/>
</dbReference>